<feature type="domain" description="Reverse transcriptase" evidence="1">
    <location>
        <begin position="483"/>
        <end position="748"/>
    </location>
</feature>
<dbReference type="InterPro" id="IPR000477">
    <property type="entry name" value="RT_dom"/>
</dbReference>
<sequence>MIERKLDMLGLSETKWKGQGCKELRDGFYLYWSGNINTGRHGVGIIVNNKIKMNVVECQYISERLLTLKIKIHKNQVIDILQCYAPQVGCDDTEKLQFEELLEENIRSDNVIIIGDLNAQVGQDRYNCESIIGAHGWGSRNTEGKRLIDLCRRNNLAIGNTWYKKRKSHKITRYSWDGRYETVIDYTILSKEIHNTLCDTKVIPNVSLGSDHRLLVSTFRFRKLCEVKMNQERKIKIWKLKERENVEKFQSIIQNNIPITELQSVEEEWKAYKNCLIHAAEEVCGRTSGRRRWKETPWWNERVKSAVCEKNNMFRIYFKNRTLENRDKYKRSKQNAKTVVIEERNVWLEKWSNTLQNDVDGNKKVLYGMVKNKRRDREECKYLTNDDGNLVSDNDEIKNIWKEYFNELLNVVHDNEENENEDIQGTNSIEIQEDTYELMWNDIDYVWKFIKTGKATGIDEISGEMIKNSGIAGKHWLYRLFRSIWINKTVPDDWRMGVVVPLFKKGDRKKCSNFRGITLTSQVSKLYERLLENKIRPIIETQLNEEQYGFRAGRSTIDLIFGLRQLMEKKYEFGKDLWMAFLDIKKAFDAVRRTKVWDALQHAGINKHMVDRIQDLYQDISSKVRTPVGTTDSFAITTGLRQGGVLSPLLFINVINEIQNKVCEKIGSGKSNLMLFADDIVLWGSNNREIQIQIDAWAEKAKSYGLIFSQEKSEVLILHKDNKPDGSVKLDGKELNKVQQFKYLGSTISEKGTITEEINNRINTSSRFYNCIKGIIWNKNVPLKCKRTIYQTYFVPILTYGSETWTVKRKEESRIQAAEMKFLRSTVGKTRRDRIRNENIRSMVGTEKLQNRIEKTRLRWYGHVKRMDDNRIAKKMLELKIEGVRSKGRPRMRYRDMISSDMNKRGQDLNDIESNRKYLDRTWYRGVVNRPVE</sequence>
<dbReference type="InterPro" id="IPR005135">
    <property type="entry name" value="Endo/exonuclease/phosphatase"/>
</dbReference>
<dbReference type="Pfam" id="PF00078">
    <property type="entry name" value="RVT_1"/>
    <property type="match status" value="1"/>
</dbReference>
<dbReference type="AlphaFoldDB" id="A0A8D8VAU4"/>
<dbReference type="PANTHER" id="PTHR47027">
    <property type="entry name" value="REVERSE TRANSCRIPTASE DOMAIN-CONTAINING PROTEIN"/>
    <property type="match status" value="1"/>
</dbReference>
<dbReference type="InterPro" id="IPR043128">
    <property type="entry name" value="Rev_trsase/Diguanyl_cyclase"/>
</dbReference>
<dbReference type="CDD" id="cd09076">
    <property type="entry name" value="L1-EN"/>
    <property type="match status" value="1"/>
</dbReference>
<proteinExistence type="predicted"/>
<dbReference type="EMBL" id="HBUF01363385">
    <property type="protein sequence ID" value="CAG6722181.1"/>
    <property type="molecule type" value="Transcribed_RNA"/>
</dbReference>
<dbReference type="PRINTS" id="PR01345">
    <property type="entry name" value="CERVTRCPTASE"/>
</dbReference>
<organism evidence="2">
    <name type="scientific">Cacopsylla melanoneura</name>
    <dbReference type="NCBI Taxonomy" id="428564"/>
    <lineage>
        <taxon>Eukaryota</taxon>
        <taxon>Metazoa</taxon>
        <taxon>Ecdysozoa</taxon>
        <taxon>Arthropoda</taxon>
        <taxon>Hexapoda</taxon>
        <taxon>Insecta</taxon>
        <taxon>Pterygota</taxon>
        <taxon>Neoptera</taxon>
        <taxon>Paraneoptera</taxon>
        <taxon>Hemiptera</taxon>
        <taxon>Sternorrhyncha</taxon>
        <taxon>Psylloidea</taxon>
        <taxon>Psyllidae</taxon>
        <taxon>Psyllinae</taxon>
        <taxon>Cacopsylla</taxon>
    </lineage>
</organism>
<dbReference type="Pfam" id="PF14529">
    <property type="entry name" value="Exo_endo_phos_2"/>
    <property type="match status" value="1"/>
</dbReference>
<dbReference type="Gene3D" id="3.30.70.270">
    <property type="match status" value="1"/>
</dbReference>
<accession>A0A8D8VAU4</accession>
<dbReference type="InterPro" id="IPR036691">
    <property type="entry name" value="Endo/exonu/phosph_ase_sf"/>
</dbReference>
<name>A0A8D8VAU4_9HEMI</name>
<dbReference type="SUPFAM" id="SSF56672">
    <property type="entry name" value="DNA/RNA polymerases"/>
    <property type="match status" value="1"/>
</dbReference>
<evidence type="ECO:0000313" key="2">
    <source>
        <dbReference type="EMBL" id="CAG6722181.1"/>
    </source>
</evidence>
<dbReference type="InterPro" id="IPR043502">
    <property type="entry name" value="DNA/RNA_pol_sf"/>
</dbReference>
<dbReference type="GO" id="GO:0003824">
    <property type="term" value="F:catalytic activity"/>
    <property type="evidence" value="ECO:0007669"/>
    <property type="project" value="InterPro"/>
</dbReference>
<dbReference type="PROSITE" id="PS50878">
    <property type="entry name" value="RT_POL"/>
    <property type="match status" value="1"/>
</dbReference>
<dbReference type="CDD" id="cd01650">
    <property type="entry name" value="RT_nLTR_like"/>
    <property type="match status" value="1"/>
</dbReference>
<dbReference type="SUPFAM" id="SSF56219">
    <property type="entry name" value="DNase I-like"/>
    <property type="match status" value="1"/>
</dbReference>
<evidence type="ECO:0000259" key="1">
    <source>
        <dbReference type="PROSITE" id="PS50878"/>
    </source>
</evidence>
<reference evidence="2" key="1">
    <citation type="submission" date="2021-05" db="EMBL/GenBank/DDBJ databases">
        <authorList>
            <person name="Alioto T."/>
            <person name="Alioto T."/>
            <person name="Gomez Garrido J."/>
        </authorList>
    </citation>
    <scope>NUCLEOTIDE SEQUENCE</scope>
</reference>
<dbReference type="GO" id="GO:0071897">
    <property type="term" value="P:DNA biosynthetic process"/>
    <property type="evidence" value="ECO:0007669"/>
    <property type="project" value="UniProtKB-ARBA"/>
</dbReference>
<dbReference type="Gene3D" id="3.60.10.10">
    <property type="entry name" value="Endonuclease/exonuclease/phosphatase"/>
    <property type="match status" value="1"/>
</dbReference>
<protein>
    <submittedName>
        <fullName evidence="2">Craniofacial development protein 2</fullName>
    </submittedName>
</protein>
<dbReference type="PANTHER" id="PTHR47027:SF20">
    <property type="entry name" value="REVERSE TRANSCRIPTASE-LIKE PROTEIN WITH RNA-DIRECTED DNA POLYMERASE DOMAIN"/>
    <property type="match status" value="1"/>
</dbReference>